<proteinExistence type="predicted"/>
<dbReference type="InterPro" id="IPR030392">
    <property type="entry name" value="S74_ICA"/>
</dbReference>
<evidence type="ECO:0000313" key="4">
    <source>
        <dbReference type="EMBL" id="NVL05354.1"/>
    </source>
</evidence>
<dbReference type="InterPro" id="IPR021728">
    <property type="entry name" value="DUF3300"/>
</dbReference>
<feature type="domain" description="Peptidase S74" evidence="3">
    <location>
        <begin position="470"/>
        <end position="519"/>
    </location>
</feature>
<sequence length="556" mass="58937">MSRCGQILFVLALLLGTPIAAMAQTAEKPPAQSSQAQPASPAQPADKLLKPEQLEALVAPIALYPDELLANVLAASTYPLEVVQADRWLKERKNLKGDALKKEVDKQAWDDSIKALTSTADVLTMMSDKLEWIKSLGDAVLAQQPDVMDAIQRLRTKAYDNKKLVTTKQQKVSVQTQENKQVVVIEQAEPDTIYVPYYDPATVYGTWPYTEYPPYYFGYPSYIGAGVIAAGVAFGAGWAIGRWGNYWGGGCNWGNRNLYVNHYNRINNVGNNWQHNPAHRQGVRYNNTNVQQRFGNNNLKAGAADRMDFRGRDGQQVLKDRAGVADRAGDRGGDRAADRGGDRAGARDGSGSGDRANRSSTADRAKASGKGSPKGGGKAATKGGADRARAASNAGNAARRGGENRGGAMNVSSGRAAAAASARGQASMGARGGGGASFAGRGGGGGGAMRGGGGFGGGGGRGGGGGGRRSDIALKHDIVLLGRLANGLGFYRFSYLGSQKTYVGVIAQEVEGVMPQAVTRGRDGYLRVYYERLGLKLRSYRDWLADGARIPAEMTP</sequence>
<feature type="compositionally biased region" description="Low complexity" evidence="1">
    <location>
        <begin position="29"/>
        <end position="44"/>
    </location>
</feature>
<protein>
    <submittedName>
        <fullName evidence="4">DUF3300 domain-containing protein</fullName>
    </submittedName>
</protein>
<name>A0A974AB77_9BRAD</name>
<keyword evidence="2" id="KW-0732">Signal</keyword>
<accession>A0A974AB77</accession>
<dbReference type="PANTHER" id="PTHR40269:SF1">
    <property type="entry name" value="OUTER MEMBRANE PROTEIN"/>
    <property type="match status" value="1"/>
</dbReference>
<dbReference type="RefSeq" id="WP_176534877.1">
    <property type="nucleotide sequence ID" value="NZ_CP088022.1"/>
</dbReference>
<evidence type="ECO:0000259" key="3">
    <source>
        <dbReference type="Pfam" id="PF13884"/>
    </source>
</evidence>
<dbReference type="Pfam" id="PF11737">
    <property type="entry name" value="DUF3300"/>
    <property type="match status" value="1"/>
</dbReference>
<dbReference type="AlphaFoldDB" id="A0A974AB77"/>
<feature type="chain" id="PRO_5037031206" evidence="2">
    <location>
        <begin position="24"/>
        <end position="556"/>
    </location>
</feature>
<evidence type="ECO:0000256" key="1">
    <source>
        <dbReference type="SAM" id="MobiDB-lite"/>
    </source>
</evidence>
<organism evidence="4">
    <name type="scientific">Bradyrhizobium quebecense</name>
    <dbReference type="NCBI Taxonomy" id="2748629"/>
    <lineage>
        <taxon>Bacteria</taxon>
        <taxon>Pseudomonadati</taxon>
        <taxon>Pseudomonadota</taxon>
        <taxon>Alphaproteobacteria</taxon>
        <taxon>Hyphomicrobiales</taxon>
        <taxon>Nitrobacteraceae</taxon>
        <taxon>Bradyrhizobium</taxon>
    </lineage>
</organism>
<feature type="compositionally biased region" description="Low complexity" evidence="1">
    <location>
        <begin position="390"/>
        <end position="399"/>
    </location>
</feature>
<gene>
    <name evidence="4" type="ORF">HU230_06445</name>
</gene>
<reference evidence="4" key="1">
    <citation type="submission" date="2020-06" db="EMBL/GenBank/DDBJ databases">
        <title>Whole Genome Sequence of Bradyrhizobium sp. Strain 66S1MB.</title>
        <authorList>
            <person name="Bromfield E."/>
            <person name="Cloutier S."/>
        </authorList>
    </citation>
    <scope>NUCLEOTIDE SEQUENCE</scope>
    <source>
        <strain evidence="4">66S1MB</strain>
    </source>
</reference>
<dbReference type="PANTHER" id="PTHR40269">
    <property type="entry name" value="OUTER MEMBRANE PROTEIN-RELATED"/>
    <property type="match status" value="1"/>
</dbReference>
<dbReference type="EMBL" id="JABWSX010000001">
    <property type="protein sequence ID" value="NVL05354.1"/>
    <property type="molecule type" value="Genomic_DNA"/>
</dbReference>
<feature type="region of interest" description="Disordered" evidence="1">
    <location>
        <begin position="315"/>
        <end position="410"/>
    </location>
</feature>
<evidence type="ECO:0000256" key="2">
    <source>
        <dbReference type="SAM" id="SignalP"/>
    </source>
</evidence>
<feature type="region of interest" description="Disordered" evidence="1">
    <location>
        <begin position="25"/>
        <end position="44"/>
    </location>
</feature>
<feature type="compositionally biased region" description="Basic and acidic residues" evidence="1">
    <location>
        <begin position="355"/>
        <end position="366"/>
    </location>
</feature>
<feature type="signal peptide" evidence="2">
    <location>
        <begin position="1"/>
        <end position="23"/>
    </location>
</feature>
<dbReference type="Pfam" id="PF13884">
    <property type="entry name" value="Peptidase_S74"/>
    <property type="match status" value="1"/>
</dbReference>
<comment type="caution">
    <text evidence="4">The sequence shown here is derived from an EMBL/GenBank/DDBJ whole genome shotgun (WGS) entry which is preliminary data.</text>
</comment>
<feature type="compositionally biased region" description="Basic and acidic residues" evidence="1">
    <location>
        <begin position="315"/>
        <end position="346"/>
    </location>
</feature>